<dbReference type="Proteomes" id="UP001153387">
    <property type="component" value="Unassembled WGS sequence"/>
</dbReference>
<evidence type="ECO:0000313" key="8">
    <source>
        <dbReference type="Proteomes" id="UP001153387"/>
    </source>
</evidence>
<evidence type="ECO:0000256" key="3">
    <source>
        <dbReference type="ARBA" id="ARBA00022989"/>
    </source>
</evidence>
<feature type="transmembrane region" description="Helical" evidence="5">
    <location>
        <begin position="208"/>
        <end position="229"/>
    </location>
</feature>
<feature type="transmembrane region" description="Helical" evidence="5">
    <location>
        <begin position="319"/>
        <end position="342"/>
    </location>
</feature>
<dbReference type="Gene3D" id="3.40.1710.10">
    <property type="entry name" value="abc type-2 transporter like domain"/>
    <property type="match status" value="1"/>
</dbReference>
<accession>A0A9X4QPX5</accession>
<feature type="domain" description="ABC-2 type transporter transmembrane" evidence="6">
    <location>
        <begin position="26"/>
        <end position="335"/>
    </location>
</feature>
<dbReference type="PANTHER" id="PTHR43077">
    <property type="entry name" value="TRANSPORT PERMEASE YVFS-RELATED"/>
    <property type="match status" value="1"/>
</dbReference>
<sequence>MKTAFRLYLKKPQTIVAIVAALMAQIIFIVCWMTSYDGVLDRTSQLRIAVVNEDGAAAEALVAQLKQMPFDVTTPSKAIALRELDERKTHLVITIPARFAESLGSPDARKAIRYTVNQANPQVTKGVIDSVVAKLNAQLDRLASPDAAQLKTEMQIVHPVNGMNNQMVPMMLVLASYVGAMLMAMNVHQASMAIGQAISRRQHFAVRASLILIAALIISLAGSSLMRALGGQMENGFGAFWLFHFLILLTFMFFAQMFLIALGMAGMFANMAMLSLQLVTSGTIVPRQMLSAFYESLGHYLPATYAVEGLMDLGFGVPFLAQDALALGTILLASAGISWAVLRAKDRRTEQASGAELSVAGS</sequence>
<dbReference type="RefSeq" id="WP_277567762.1">
    <property type="nucleotide sequence ID" value="NZ_JAPDHZ010000006.1"/>
</dbReference>
<keyword evidence="4 5" id="KW-0472">Membrane</keyword>
<keyword evidence="8" id="KW-1185">Reference proteome</keyword>
<keyword evidence="3 5" id="KW-1133">Transmembrane helix</keyword>
<dbReference type="Pfam" id="PF12698">
    <property type="entry name" value="ABC2_membrane_3"/>
    <property type="match status" value="1"/>
</dbReference>
<dbReference type="GO" id="GO:0016020">
    <property type="term" value="C:membrane"/>
    <property type="evidence" value="ECO:0007669"/>
    <property type="project" value="UniProtKB-SubCell"/>
</dbReference>
<gene>
    <name evidence="7" type="ORF">OMP38_26555</name>
</gene>
<keyword evidence="2 5" id="KW-0812">Transmembrane</keyword>
<comment type="subcellular location">
    <subcellularLocation>
        <location evidence="1">Membrane</location>
        <topology evidence="1">Multi-pass membrane protein</topology>
    </subcellularLocation>
</comment>
<feature type="transmembrane region" description="Helical" evidence="5">
    <location>
        <begin position="12"/>
        <end position="35"/>
    </location>
</feature>
<evidence type="ECO:0000259" key="6">
    <source>
        <dbReference type="Pfam" id="PF12698"/>
    </source>
</evidence>
<feature type="transmembrane region" description="Helical" evidence="5">
    <location>
        <begin position="167"/>
        <end position="187"/>
    </location>
</feature>
<dbReference type="AlphaFoldDB" id="A0A9X4QPX5"/>
<dbReference type="InterPro" id="IPR051328">
    <property type="entry name" value="T7SS_ABC-Transporter"/>
</dbReference>
<evidence type="ECO:0000256" key="4">
    <source>
        <dbReference type="ARBA" id="ARBA00023136"/>
    </source>
</evidence>
<evidence type="ECO:0000256" key="1">
    <source>
        <dbReference type="ARBA" id="ARBA00004141"/>
    </source>
</evidence>
<feature type="transmembrane region" description="Helical" evidence="5">
    <location>
        <begin position="274"/>
        <end position="294"/>
    </location>
</feature>
<evidence type="ECO:0000313" key="7">
    <source>
        <dbReference type="EMBL" id="MDG0793986.1"/>
    </source>
</evidence>
<dbReference type="InterPro" id="IPR013525">
    <property type="entry name" value="ABC2_TM"/>
</dbReference>
<name>A0A9X4QPX5_9BACL</name>
<comment type="caution">
    <text evidence="7">The sequence shown here is derived from an EMBL/GenBank/DDBJ whole genome shotgun (WGS) entry which is preliminary data.</text>
</comment>
<dbReference type="GO" id="GO:0140359">
    <property type="term" value="F:ABC-type transporter activity"/>
    <property type="evidence" value="ECO:0007669"/>
    <property type="project" value="InterPro"/>
</dbReference>
<evidence type="ECO:0000256" key="5">
    <source>
        <dbReference type="SAM" id="Phobius"/>
    </source>
</evidence>
<dbReference type="PANTHER" id="PTHR43077:SF5">
    <property type="entry name" value="PHAGE INFECTION PROTEIN"/>
    <property type="match status" value="1"/>
</dbReference>
<reference evidence="7 8" key="1">
    <citation type="submission" date="2022-10" db="EMBL/GenBank/DDBJ databases">
        <title>Comparative genomic analysis of Cohnella hashimotonis sp. nov., isolated from the International Space Station.</title>
        <authorList>
            <person name="Simpson A."/>
            <person name="Venkateswaran K."/>
        </authorList>
    </citation>
    <scope>NUCLEOTIDE SEQUENCE [LARGE SCALE GENOMIC DNA]</scope>
    <source>
        <strain evidence="7 8">DSM 18997</strain>
    </source>
</reference>
<dbReference type="EMBL" id="JAPDHZ010000006">
    <property type="protein sequence ID" value="MDG0793986.1"/>
    <property type="molecule type" value="Genomic_DNA"/>
</dbReference>
<evidence type="ECO:0000256" key="2">
    <source>
        <dbReference type="ARBA" id="ARBA00022692"/>
    </source>
</evidence>
<proteinExistence type="predicted"/>
<protein>
    <submittedName>
        <fullName evidence="7">ABC transporter permease</fullName>
    </submittedName>
</protein>
<organism evidence="7 8">
    <name type="scientific">Cohnella ginsengisoli</name>
    <dbReference type="NCBI Taxonomy" id="425004"/>
    <lineage>
        <taxon>Bacteria</taxon>
        <taxon>Bacillati</taxon>
        <taxon>Bacillota</taxon>
        <taxon>Bacilli</taxon>
        <taxon>Bacillales</taxon>
        <taxon>Paenibacillaceae</taxon>
        <taxon>Cohnella</taxon>
    </lineage>
</organism>
<feature type="transmembrane region" description="Helical" evidence="5">
    <location>
        <begin position="241"/>
        <end position="262"/>
    </location>
</feature>